<proteinExistence type="predicted"/>
<dbReference type="Proteomes" id="UP000024635">
    <property type="component" value="Unassembled WGS sequence"/>
</dbReference>
<dbReference type="PROSITE" id="PS50835">
    <property type="entry name" value="IG_LIKE"/>
    <property type="match status" value="1"/>
</dbReference>
<dbReference type="InterPro" id="IPR007110">
    <property type="entry name" value="Ig-like_dom"/>
</dbReference>
<evidence type="ECO:0000313" key="3">
    <source>
        <dbReference type="Proteomes" id="UP000024635"/>
    </source>
</evidence>
<dbReference type="EMBL" id="JARK01001613">
    <property type="protein sequence ID" value="EYB86541.1"/>
    <property type="molecule type" value="Genomic_DNA"/>
</dbReference>
<name>A0A016S801_9BILA</name>
<gene>
    <name evidence="2" type="primary">Acey_s0277.g1126</name>
    <name evidence="2" type="synonym">Acey-zig-5</name>
    <name evidence="2" type="ORF">Y032_0277g1126</name>
</gene>
<accession>A0A016S801</accession>
<dbReference type="InterPro" id="IPR013783">
    <property type="entry name" value="Ig-like_fold"/>
</dbReference>
<dbReference type="InterPro" id="IPR036179">
    <property type="entry name" value="Ig-like_dom_sf"/>
</dbReference>
<sequence length="127" mass="13693">MSLLSSYYPRISKLRNNSVYAGKTCNVTSAAAPTIAVSTVSRLELVGTPVQLMCRASGVPKPKVTWQRITDDDGVEEIDTESHMVLSNGDLLVVADPWVVTESYRCTARNPNGSASADSTVVFVDQN</sequence>
<dbReference type="Pfam" id="PF13927">
    <property type="entry name" value="Ig_3"/>
    <property type="match status" value="1"/>
</dbReference>
<feature type="domain" description="Ig-like" evidence="1">
    <location>
        <begin position="33"/>
        <end position="122"/>
    </location>
</feature>
<organism evidence="2 3">
    <name type="scientific">Ancylostoma ceylanicum</name>
    <dbReference type="NCBI Taxonomy" id="53326"/>
    <lineage>
        <taxon>Eukaryota</taxon>
        <taxon>Metazoa</taxon>
        <taxon>Ecdysozoa</taxon>
        <taxon>Nematoda</taxon>
        <taxon>Chromadorea</taxon>
        <taxon>Rhabditida</taxon>
        <taxon>Rhabditina</taxon>
        <taxon>Rhabditomorpha</taxon>
        <taxon>Strongyloidea</taxon>
        <taxon>Ancylostomatidae</taxon>
        <taxon>Ancylostomatinae</taxon>
        <taxon>Ancylostoma</taxon>
    </lineage>
</organism>
<evidence type="ECO:0000259" key="1">
    <source>
        <dbReference type="PROSITE" id="PS50835"/>
    </source>
</evidence>
<reference evidence="3" key="1">
    <citation type="journal article" date="2015" name="Nat. Genet.">
        <title>The genome and transcriptome of the zoonotic hookworm Ancylostoma ceylanicum identify infection-specific gene families.</title>
        <authorList>
            <person name="Schwarz E.M."/>
            <person name="Hu Y."/>
            <person name="Antoshechkin I."/>
            <person name="Miller M.M."/>
            <person name="Sternberg P.W."/>
            <person name="Aroian R.V."/>
        </authorList>
    </citation>
    <scope>NUCLEOTIDE SEQUENCE</scope>
    <source>
        <strain evidence="3">HY135</strain>
    </source>
</reference>
<dbReference type="SUPFAM" id="SSF48726">
    <property type="entry name" value="Immunoglobulin"/>
    <property type="match status" value="1"/>
</dbReference>
<protein>
    <recommendedName>
        <fullName evidence="1">Ig-like domain-containing protein</fullName>
    </recommendedName>
</protein>
<dbReference type="AlphaFoldDB" id="A0A016S801"/>
<dbReference type="Gene3D" id="2.60.40.10">
    <property type="entry name" value="Immunoglobulins"/>
    <property type="match status" value="1"/>
</dbReference>
<keyword evidence="3" id="KW-1185">Reference proteome</keyword>
<evidence type="ECO:0000313" key="2">
    <source>
        <dbReference type="EMBL" id="EYB86541.1"/>
    </source>
</evidence>
<comment type="caution">
    <text evidence="2">The sequence shown here is derived from an EMBL/GenBank/DDBJ whole genome shotgun (WGS) entry which is preliminary data.</text>
</comment>
<dbReference type="OrthoDB" id="6138780at2759"/>